<comment type="catalytic activity">
    <reaction evidence="10 18">
        <text>[ThiS sulfur-carrier protein]-C-terminal Gly-Gly-AMP + S-sulfanyl-L-cysteinyl-[cysteine desulfurase] + AH2 = [ThiS sulfur-carrier protein]-C-terminal-Gly-aminoethanethioate + L-cysteinyl-[cysteine desulfurase] + A + AMP + 2 H(+)</text>
        <dbReference type="Rhea" id="RHEA:43340"/>
        <dbReference type="Rhea" id="RHEA-COMP:12157"/>
        <dbReference type="Rhea" id="RHEA-COMP:12158"/>
        <dbReference type="Rhea" id="RHEA-COMP:12910"/>
        <dbReference type="Rhea" id="RHEA-COMP:19908"/>
        <dbReference type="ChEBI" id="CHEBI:13193"/>
        <dbReference type="ChEBI" id="CHEBI:15378"/>
        <dbReference type="ChEBI" id="CHEBI:17499"/>
        <dbReference type="ChEBI" id="CHEBI:29950"/>
        <dbReference type="ChEBI" id="CHEBI:61963"/>
        <dbReference type="ChEBI" id="CHEBI:90618"/>
        <dbReference type="ChEBI" id="CHEBI:232372"/>
        <dbReference type="ChEBI" id="CHEBI:456215"/>
    </reaction>
</comment>
<dbReference type="GO" id="GO:0002937">
    <property type="term" value="P:tRNA 4-thiouridine biosynthesis"/>
    <property type="evidence" value="ECO:0007669"/>
    <property type="project" value="TreeGrafter"/>
</dbReference>
<dbReference type="HOGENOM" id="CLU_037952_4_0_7"/>
<feature type="domain" description="THUMP" evidence="19">
    <location>
        <begin position="69"/>
        <end position="171"/>
    </location>
</feature>
<dbReference type="PANTHER" id="PTHR43209">
    <property type="entry name" value="TRNA SULFURTRANSFERASE"/>
    <property type="match status" value="1"/>
</dbReference>
<dbReference type="GO" id="GO:0005829">
    <property type="term" value="C:cytosol"/>
    <property type="evidence" value="ECO:0007669"/>
    <property type="project" value="TreeGrafter"/>
</dbReference>
<evidence type="ECO:0000256" key="6">
    <source>
        <dbReference type="ARBA" id="ARBA00022840"/>
    </source>
</evidence>
<feature type="binding site" evidence="18">
    <location>
        <position position="271"/>
    </location>
    <ligand>
        <name>ATP</name>
        <dbReference type="ChEBI" id="CHEBI:30616"/>
    </ligand>
</feature>
<dbReference type="PANTHER" id="PTHR43209:SF1">
    <property type="entry name" value="TRNA SULFURTRANSFERASE"/>
    <property type="match status" value="1"/>
</dbReference>
<evidence type="ECO:0000313" key="20">
    <source>
        <dbReference type="EMBL" id="ETX01405.1"/>
    </source>
</evidence>
<comment type="function">
    <text evidence="11 18">Catalyzes the ATP-dependent transfer of a sulfur to tRNA to produce 4-thiouridine in position 8 of tRNAs, which functions as a near-UV photosensor. Also catalyzes the transfer of sulfur to the sulfur carrier protein ThiS, forming ThiS-thiocarboxylate. This is a step in the synthesis of thiazole, in the thiamine biosynthesis pathway. The sulfur is donated as persulfide by IscS.</text>
</comment>
<dbReference type="InterPro" id="IPR049961">
    <property type="entry name" value="ThiI_N"/>
</dbReference>
<evidence type="ECO:0000256" key="17">
    <source>
        <dbReference type="ARBA" id="ARBA00080570"/>
    </source>
</evidence>
<evidence type="ECO:0000256" key="12">
    <source>
        <dbReference type="ARBA" id="ARBA00061472"/>
    </source>
</evidence>
<dbReference type="Pfam" id="PF02926">
    <property type="entry name" value="THUMP"/>
    <property type="match status" value="1"/>
</dbReference>
<evidence type="ECO:0000256" key="11">
    <source>
        <dbReference type="ARBA" id="ARBA00058382"/>
    </source>
</evidence>
<dbReference type="UniPathway" id="UPA00060"/>
<dbReference type="InterPro" id="IPR020536">
    <property type="entry name" value="ThiI_AANH"/>
</dbReference>
<dbReference type="GO" id="GO:0052837">
    <property type="term" value="P:thiazole biosynthetic process"/>
    <property type="evidence" value="ECO:0007669"/>
    <property type="project" value="TreeGrafter"/>
</dbReference>
<evidence type="ECO:0000256" key="14">
    <source>
        <dbReference type="ARBA" id="ARBA00071867"/>
    </source>
</evidence>
<dbReference type="Pfam" id="PF22025">
    <property type="entry name" value="ThiI_fer"/>
    <property type="match status" value="1"/>
</dbReference>
<evidence type="ECO:0000256" key="3">
    <source>
        <dbReference type="ARBA" id="ARBA00022555"/>
    </source>
</evidence>
<keyword evidence="8 18" id="KW-0784">Thiamine biosynthesis</keyword>
<dbReference type="AlphaFoldDB" id="W4LU71"/>
<evidence type="ECO:0000256" key="10">
    <source>
        <dbReference type="ARBA" id="ARBA00052330"/>
    </source>
</evidence>
<evidence type="ECO:0000256" key="18">
    <source>
        <dbReference type="HAMAP-Rule" id="MF_00021"/>
    </source>
</evidence>
<comment type="pathway">
    <text evidence="18">Cofactor biosynthesis; thiamine diphosphate biosynthesis.</text>
</comment>
<comment type="catalytic activity">
    <reaction evidence="9 18">
        <text>[ThiI sulfur-carrier protein]-S-sulfanyl-L-cysteine + a uridine in tRNA + 2 reduced [2Fe-2S]-[ferredoxin] + ATP + H(+) = [ThiI sulfur-carrier protein]-L-cysteine + a 4-thiouridine in tRNA + 2 oxidized [2Fe-2S]-[ferredoxin] + AMP + diphosphate</text>
        <dbReference type="Rhea" id="RHEA:24176"/>
        <dbReference type="Rhea" id="RHEA-COMP:10000"/>
        <dbReference type="Rhea" id="RHEA-COMP:10001"/>
        <dbReference type="Rhea" id="RHEA-COMP:13337"/>
        <dbReference type="Rhea" id="RHEA-COMP:13338"/>
        <dbReference type="Rhea" id="RHEA-COMP:13339"/>
        <dbReference type="Rhea" id="RHEA-COMP:13340"/>
        <dbReference type="ChEBI" id="CHEBI:15378"/>
        <dbReference type="ChEBI" id="CHEBI:29950"/>
        <dbReference type="ChEBI" id="CHEBI:30616"/>
        <dbReference type="ChEBI" id="CHEBI:33019"/>
        <dbReference type="ChEBI" id="CHEBI:33737"/>
        <dbReference type="ChEBI" id="CHEBI:33738"/>
        <dbReference type="ChEBI" id="CHEBI:61963"/>
        <dbReference type="ChEBI" id="CHEBI:65315"/>
        <dbReference type="ChEBI" id="CHEBI:136798"/>
        <dbReference type="ChEBI" id="CHEBI:456215"/>
        <dbReference type="EC" id="2.8.1.4"/>
    </reaction>
</comment>
<feature type="binding site" evidence="18">
    <location>
        <begin position="189"/>
        <end position="190"/>
    </location>
    <ligand>
        <name>ATP</name>
        <dbReference type="ChEBI" id="CHEBI:30616"/>
    </ligand>
</feature>
<dbReference type="Gene3D" id="3.30.2130.30">
    <property type="match status" value="1"/>
</dbReference>
<evidence type="ECO:0000256" key="9">
    <source>
        <dbReference type="ARBA" id="ARBA00050570"/>
    </source>
</evidence>
<dbReference type="SMART" id="SM00981">
    <property type="entry name" value="THUMP"/>
    <property type="match status" value="1"/>
</dbReference>
<organism evidence="20 21">
    <name type="scientific">Entotheonella factor</name>
    <dbReference type="NCBI Taxonomy" id="1429438"/>
    <lineage>
        <taxon>Bacteria</taxon>
        <taxon>Pseudomonadati</taxon>
        <taxon>Nitrospinota/Tectimicrobiota group</taxon>
        <taxon>Candidatus Tectimicrobiota</taxon>
        <taxon>Candidatus Entotheonellia</taxon>
        <taxon>Candidatus Entotheonellales</taxon>
        <taxon>Candidatus Entotheonellaceae</taxon>
        <taxon>Candidatus Entotheonella</taxon>
    </lineage>
</organism>
<evidence type="ECO:0000256" key="7">
    <source>
        <dbReference type="ARBA" id="ARBA00022884"/>
    </source>
</evidence>
<dbReference type="InterPro" id="IPR014729">
    <property type="entry name" value="Rossmann-like_a/b/a_fold"/>
</dbReference>
<feature type="binding site" evidence="18">
    <location>
        <begin position="214"/>
        <end position="215"/>
    </location>
    <ligand>
        <name>ATP</name>
        <dbReference type="ChEBI" id="CHEBI:30616"/>
    </ligand>
</feature>
<dbReference type="GO" id="GO:0005524">
    <property type="term" value="F:ATP binding"/>
    <property type="evidence" value="ECO:0007669"/>
    <property type="project" value="UniProtKB-UniRule"/>
</dbReference>
<dbReference type="HAMAP" id="MF_00021">
    <property type="entry name" value="ThiI"/>
    <property type="match status" value="1"/>
</dbReference>
<reference evidence="20 21" key="1">
    <citation type="journal article" date="2014" name="Nature">
        <title>An environmental bacterial taxon with a large and distinct metabolic repertoire.</title>
        <authorList>
            <person name="Wilson M.C."/>
            <person name="Mori T."/>
            <person name="Ruckert C."/>
            <person name="Uria A.R."/>
            <person name="Helf M.J."/>
            <person name="Takada K."/>
            <person name="Gernert C."/>
            <person name="Steffens U.A."/>
            <person name="Heycke N."/>
            <person name="Schmitt S."/>
            <person name="Rinke C."/>
            <person name="Helfrich E.J."/>
            <person name="Brachmann A.O."/>
            <person name="Gurgui C."/>
            <person name="Wakimoto T."/>
            <person name="Kracht M."/>
            <person name="Crusemann M."/>
            <person name="Hentschel U."/>
            <person name="Abe I."/>
            <person name="Matsunaga S."/>
            <person name="Kalinowski J."/>
            <person name="Takeyama H."/>
            <person name="Piel J."/>
        </authorList>
    </citation>
    <scope>NUCLEOTIDE SEQUENCE [LARGE SCALE GENOMIC DNA]</scope>
    <source>
        <strain evidence="21">TSY1</strain>
    </source>
</reference>
<dbReference type="Proteomes" id="UP000019141">
    <property type="component" value="Unassembled WGS sequence"/>
</dbReference>
<dbReference type="PATRIC" id="fig|1429438.4.peg.1614"/>
<dbReference type="InterPro" id="IPR049962">
    <property type="entry name" value="THUMP_ThiI"/>
</dbReference>
<evidence type="ECO:0000259" key="19">
    <source>
        <dbReference type="PROSITE" id="PS51165"/>
    </source>
</evidence>
<comment type="subcellular location">
    <subcellularLocation>
        <location evidence="1 18">Cytoplasm</location>
    </subcellularLocation>
</comment>
<name>W4LU71_ENTF1</name>
<dbReference type="SUPFAM" id="SSF143437">
    <property type="entry name" value="THUMP domain-like"/>
    <property type="match status" value="1"/>
</dbReference>
<comment type="similarity">
    <text evidence="12 18">Belongs to the ThiI family.</text>
</comment>
<dbReference type="InterPro" id="IPR054173">
    <property type="entry name" value="ThiI_fer"/>
</dbReference>
<keyword evidence="5 18" id="KW-0547">Nucleotide-binding</keyword>
<dbReference type="Pfam" id="PF02568">
    <property type="entry name" value="ThiI"/>
    <property type="match status" value="1"/>
</dbReference>
<evidence type="ECO:0000256" key="15">
    <source>
        <dbReference type="ARBA" id="ARBA00075337"/>
    </source>
</evidence>
<dbReference type="EC" id="2.8.1.4" evidence="13 18"/>
<sequence length="403" mass="44767">MTNEPSQDHLYVIHYGELSLKGKNRPLFVKQLARNLERAFHGLGGERECEIRVLAGRILAIVPETVSHADVVERLSRVFGVSNFARCLHAPHDMEAIKDVVSEALHGRQFGSFRIAARRAFKQLPFGSREMNYALGSHVMETHDTTVSLNHPELTVHVELIPRQTLIYLDKLPGAGGLPNGVSGRLTVLLSGGLDSPVAAHRMMKRGCRVDFIHFHSYPFLDRTSQDKAQALARLLTRYQYHATLFLVPFGEIQQHITGVAPPPDRVVLYRRCMLRIAEAIARQRDAQALVTGESLGQVASQTLYNLQVIEAAATLPVLRPLIGMDKTEIIAEARSIGTFDTSTLPDQDCCTLFVPRHPSTRAQPDRIEASEGKLDLPALVQMALDAVQMVDIRFPEASRAEP</sequence>
<evidence type="ECO:0000256" key="1">
    <source>
        <dbReference type="ARBA" id="ARBA00004496"/>
    </source>
</evidence>
<evidence type="ECO:0000256" key="2">
    <source>
        <dbReference type="ARBA" id="ARBA00022490"/>
    </source>
</evidence>
<evidence type="ECO:0000256" key="5">
    <source>
        <dbReference type="ARBA" id="ARBA00022741"/>
    </source>
</evidence>
<evidence type="ECO:0000313" key="21">
    <source>
        <dbReference type="Proteomes" id="UP000019141"/>
    </source>
</evidence>
<dbReference type="GO" id="GO:0140741">
    <property type="term" value="F:tRNA-uracil-4 sulfurtransferase activity"/>
    <property type="evidence" value="ECO:0007669"/>
    <property type="project" value="UniProtKB-EC"/>
</dbReference>
<dbReference type="GO" id="GO:0000049">
    <property type="term" value="F:tRNA binding"/>
    <property type="evidence" value="ECO:0007669"/>
    <property type="project" value="UniProtKB-UniRule"/>
</dbReference>
<evidence type="ECO:0000256" key="13">
    <source>
        <dbReference type="ARBA" id="ARBA00066827"/>
    </source>
</evidence>
<feature type="binding site" evidence="18">
    <location>
        <position position="293"/>
    </location>
    <ligand>
        <name>ATP</name>
        <dbReference type="ChEBI" id="CHEBI:30616"/>
    </ligand>
</feature>
<keyword evidence="2 18" id="KW-0963">Cytoplasm</keyword>
<dbReference type="CDD" id="cd01712">
    <property type="entry name" value="PPase_ThiI"/>
    <property type="match status" value="1"/>
</dbReference>
<dbReference type="InterPro" id="IPR004114">
    <property type="entry name" value="THUMP_dom"/>
</dbReference>
<keyword evidence="3 18" id="KW-0820">tRNA-binding</keyword>
<proteinExistence type="inferred from homology"/>
<gene>
    <name evidence="18" type="primary">thiI</name>
    <name evidence="20" type="ORF">ETSY1_07515</name>
</gene>
<accession>W4LU71</accession>
<keyword evidence="7 18" id="KW-0694">RNA-binding</keyword>
<dbReference type="NCBIfam" id="TIGR00342">
    <property type="entry name" value="tRNA uracil 4-sulfurtransferase ThiI"/>
    <property type="match status" value="1"/>
</dbReference>
<comment type="caution">
    <text evidence="20">The sequence shown here is derived from an EMBL/GenBank/DDBJ whole genome shotgun (WGS) entry which is preliminary data.</text>
</comment>
<dbReference type="EMBL" id="AZHW01000234">
    <property type="protein sequence ID" value="ETX01405.1"/>
    <property type="molecule type" value="Genomic_DNA"/>
</dbReference>
<dbReference type="GO" id="GO:0009229">
    <property type="term" value="P:thiamine diphosphate biosynthetic process"/>
    <property type="evidence" value="ECO:0007669"/>
    <property type="project" value="UniProtKB-UniRule"/>
</dbReference>
<keyword evidence="21" id="KW-1185">Reference proteome</keyword>
<dbReference type="SUPFAM" id="SSF52402">
    <property type="entry name" value="Adenine nucleotide alpha hydrolases-like"/>
    <property type="match status" value="1"/>
</dbReference>
<dbReference type="InterPro" id="IPR050102">
    <property type="entry name" value="tRNA_sulfurtransferase_ThiI"/>
</dbReference>
<keyword evidence="4 18" id="KW-0808">Transferase</keyword>
<feature type="binding site" evidence="18">
    <location>
        <position position="302"/>
    </location>
    <ligand>
        <name>ATP</name>
        <dbReference type="ChEBI" id="CHEBI:30616"/>
    </ligand>
</feature>
<protein>
    <recommendedName>
        <fullName evidence="14 18">Probable tRNA sulfurtransferase</fullName>
        <ecNumber evidence="13 18">2.8.1.4</ecNumber>
    </recommendedName>
    <alternativeName>
        <fullName evidence="15 18">Sulfur carrier protein ThiS sulfurtransferase</fullName>
    </alternativeName>
    <alternativeName>
        <fullName evidence="16 18">Thiamine biosynthesis protein ThiI</fullName>
    </alternativeName>
    <alternativeName>
        <fullName evidence="17 18">tRNA 4-thiouridine synthase</fullName>
    </alternativeName>
</protein>
<dbReference type="Gene3D" id="3.40.50.620">
    <property type="entry name" value="HUPs"/>
    <property type="match status" value="1"/>
</dbReference>
<keyword evidence="6 18" id="KW-0067">ATP-binding</keyword>
<dbReference type="GO" id="GO:0004810">
    <property type="term" value="F:CCA tRNA nucleotidyltransferase activity"/>
    <property type="evidence" value="ECO:0007669"/>
    <property type="project" value="InterPro"/>
</dbReference>
<dbReference type="GO" id="GO:0009228">
    <property type="term" value="P:thiamine biosynthetic process"/>
    <property type="evidence" value="ECO:0007669"/>
    <property type="project" value="UniProtKB-KW"/>
</dbReference>
<evidence type="ECO:0000256" key="8">
    <source>
        <dbReference type="ARBA" id="ARBA00022977"/>
    </source>
</evidence>
<evidence type="ECO:0000256" key="16">
    <source>
        <dbReference type="ARBA" id="ARBA00077849"/>
    </source>
</evidence>
<dbReference type="CDD" id="cd11716">
    <property type="entry name" value="THUMP_ThiI"/>
    <property type="match status" value="1"/>
</dbReference>
<dbReference type="InterPro" id="IPR003720">
    <property type="entry name" value="tRNA_STrfase"/>
</dbReference>
<dbReference type="FunFam" id="3.40.50.620:FF:000053">
    <property type="entry name" value="Probable tRNA sulfurtransferase"/>
    <property type="match status" value="1"/>
</dbReference>
<evidence type="ECO:0000256" key="4">
    <source>
        <dbReference type="ARBA" id="ARBA00022679"/>
    </source>
</evidence>
<dbReference type="PROSITE" id="PS51165">
    <property type="entry name" value="THUMP"/>
    <property type="match status" value="1"/>
</dbReference>